<gene>
    <name evidence="4" type="ORF">RAS12_27140</name>
</gene>
<reference evidence="4 5" key="1">
    <citation type="submission" date="2023-08" db="EMBL/GenBank/DDBJ databases">
        <title>Achromobacter seleniivolatilans sp. nov., isolated from seleniferous soil.</title>
        <authorList>
            <person name="Zhang S."/>
            <person name="Li K."/>
            <person name="Peng J."/>
            <person name="Zhao Q."/>
            <person name="Wang H."/>
            <person name="Guo Y."/>
        </authorList>
    </citation>
    <scope>NUCLEOTIDE SEQUENCE [LARGE SCALE GENOMIC DNA]</scope>
    <source>
        <strain evidence="4 5">R39</strain>
    </source>
</reference>
<keyword evidence="5" id="KW-1185">Reference proteome</keyword>
<dbReference type="PANTHER" id="PTHR33420:SF3">
    <property type="entry name" value="FIMBRIAL SUBUNIT ELFA"/>
    <property type="match status" value="1"/>
</dbReference>
<protein>
    <submittedName>
        <fullName evidence="4">Fimbrial protein</fullName>
    </submittedName>
</protein>
<feature type="domain" description="Fimbrial-type adhesion" evidence="3">
    <location>
        <begin position="38"/>
        <end position="183"/>
    </location>
</feature>
<dbReference type="SUPFAM" id="SSF49401">
    <property type="entry name" value="Bacterial adhesins"/>
    <property type="match status" value="1"/>
</dbReference>
<dbReference type="InterPro" id="IPR036937">
    <property type="entry name" value="Adhesion_dom_fimbrial_sf"/>
</dbReference>
<dbReference type="Pfam" id="PF00419">
    <property type="entry name" value="Fimbrial"/>
    <property type="match status" value="1"/>
</dbReference>
<evidence type="ECO:0000256" key="1">
    <source>
        <dbReference type="ARBA" id="ARBA00022729"/>
    </source>
</evidence>
<name>A0ABY9LZW1_9BURK</name>
<dbReference type="PANTHER" id="PTHR33420">
    <property type="entry name" value="FIMBRIAL SUBUNIT ELFA-RELATED"/>
    <property type="match status" value="1"/>
</dbReference>
<evidence type="ECO:0000256" key="2">
    <source>
        <dbReference type="SAM" id="SignalP"/>
    </source>
</evidence>
<dbReference type="RefSeq" id="WP_306943279.1">
    <property type="nucleotide sequence ID" value="NZ_CP132976.1"/>
</dbReference>
<dbReference type="InterPro" id="IPR050263">
    <property type="entry name" value="Bact_Fimbrial_Adh_Pro"/>
</dbReference>
<keyword evidence="1 2" id="KW-0732">Signal</keyword>
<accession>A0ABY9LZW1</accession>
<evidence type="ECO:0000259" key="3">
    <source>
        <dbReference type="Pfam" id="PF00419"/>
    </source>
</evidence>
<dbReference type="InterPro" id="IPR008966">
    <property type="entry name" value="Adhesion_dom_sf"/>
</dbReference>
<feature type="signal peptide" evidence="2">
    <location>
        <begin position="1"/>
        <end position="30"/>
    </location>
</feature>
<organism evidence="4 5">
    <name type="scientific">Achromobacter seleniivolatilans</name>
    <dbReference type="NCBI Taxonomy" id="3047478"/>
    <lineage>
        <taxon>Bacteria</taxon>
        <taxon>Pseudomonadati</taxon>
        <taxon>Pseudomonadota</taxon>
        <taxon>Betaproteobacteria</taxon>
        <taxon>Burkholderiales</taxon>
        <taxon>Alcaligenaceae</taxon>
        <taxon>Achromobacter</taxon>
    </lineage>
</organism>
<dbReference type="InterPro" id="IPR000259">
    <property type="entry name" value="Adhesion_dom_fimbrial"/>
</dbReference>
<proteinExistence type="predicted"/>
<evidence type="ECO:0000313" key="4">
    <source>
        <dbReference type="EMBL" id="WMD20240.1"/>
    </source>
</evidence>
<dbReference type="EMBL" id="CP132976">
    <property type="protein sequence ID" value="WMD20240.1"/>
    <property type="molecule type" value="Genomic_DNA"/>
</dbReference>
<feature type="chain" id="PRO_5046173522" evidence="2">
    <location>
        <begin position="31"/>
        <end position="186"/>
    </location>
</feature>
<dbReference type="Gene3D" id="2.60.40.1090">
    <property type="entry name" value="Fimbrial-type adhesion domain"/>
    <property type="match status" value="1"/>
</dbReference>
<sequence>MKCKALRLFSRSSTVALLAAATLVPGGAFASTADVHITFAGRYVPLSCNVQAGSEAITVELPTVAARSLASPGDVAGATRFEIPIECEGTIGTVRAYFQAGVTVDANGRLIPQDASPGVAAQGVRVELLNESGSVIRVGDKTSVTPISADGSEGILQLVYFARYYGTGGATAGVVNTYVNYVLDIP</sequence>
<dbReference type="Proteomes" id="UP001234798">
    <property type="component" value="Chromosome"/>
</dbReference>
<evidence type="ECO:0000313" key="5">
    <source>
        <dbReference type="Proteomes" id="UP001234798"/>
    </source>
</evidence>